<comment type="similarity">
    <text evidence="1">Belongs to the universal ribosomal protein uL3 family.</text>
</comment>
<dbReference type="Gene3D" id="4.10.960.10">
    <property type="entry name" value="Ribosomal protein L3, domain 3"/>
    <property type="match status" value="1"/>
</dbReference>
<dbReference type="InterPro" id="IPR000597">
    <property type="entry name" value="Ribosomal_uL3"/>
</dbReference>
<protein>
    <submittedName>
        <fullName evidence="4">Uncharacterized protein</fullName>
    </submittedName>
</protein>
<dbReference type="GO" id="GO:0006412">
    <property type="term" value="P:translation"/>
    <property type="evidence" value="ECO:0007669"/>
    <property type="project" value="InterPro"/>
</dbReference>
<dbReference type="InterPro" id="IPR044892">
    <property type="entry name" value="Ribosomal_L3_dom_3_arc_sf"/>
</dbReference>
<dbReference type="STRING" id="67801.A0A1B0BRX6"/>
<dbReference type="InterPro" id="IPR045077">
    <property type="entry name" value="L3_arc_euk"/>
</dbReference>
<dbReference type="EMBL" id="JXJN01019402">
    <property type="status" value="NOT_ANNOTATED_CDS"/>
    <property type="molecule type" value="Genomic_DNA"/>
</dbReference>
<dbReference type="InterPro" id="IPR009000">
    <property type="entry name" value="Transl_B-barrel_sf"/>
</dbReference>
<dbReference type="Proteomes" id="UP000092460">
    <property type="component" value="Unassembled WGS sequence"/>
</dbReference>
<dbReference type="EnsemblMetazoa" id="GPPI038693-RA">
    <property type="protein sequence ID" value="GPPI038693-PA"/>
    <property type="gene ID" value="GPPI038693"/>
</dbReference>
<dbReference type="GO" id="GO:0003723">
    <property type="term" value="F:RNA binding"/>
    <property type="evidence" value="ECO:0007669"/>
    <property type="project" value="TreeGrafter"/>
</dbReference>
<evidence type="ECO:0000313" key="4">
    <source>
        <dbReference type="EnsemblMetazoa" id="GPPI038693-PA"/>
    </source>
</evidence>
<keyword evidence="2" id="KW-0689">Ribosomal protein</keyword>
<evidence type="ECO:0000256" key="2">
    <source>
        <dbReference type="ARBA" id="ARBA00022980"/>
    </source>
</evidence>
<keyword evidence="3" id="KW-0687">Ribonucleoprotein</keyword>
<dbReference type="AlphaFoldDB" id="A0A1B0BRX6"/>
<dbReference type="Pfam" id="PF00297">
    <property type="entry name" value="Ribosomal_L3"/>
    <property type="match status" value="2"/>
</dbReference>
<proteinExistence type="inferred from homology"/>
<keyword evidence="5" id="KW-1185">Reference proteome</keyword>
<dbReference type="Gene3D" id="3.30.1430.10">
    <property type="match status" value="1"/>
</dbReference>
<dbReference type="SUPFAM" id="SSF50447">
    <property type="entry name" value="Translation proteins"/>
    <property type="match status" value="1"/>
</dbReference>
<dbReference type="VEuPathDB" id="VectorBase:GPPI038693"/>
<name>A0A1B0BRX6_9MUSC</name>
<dbReference type="GO" id="GO:0003735">
    <property type="term" value="F:structural constituent of ribosome"/>
    <property type="evidence" value="ECO:0007669"/>
    <property type="project" value="InterPro"/>
</dbReference>
<reference evidence="4" key="2">
    <citation type="submission" date="2020-05" db="UniProtKB">
        <authorList>
            <consortium name="EnsemblMetazoa"/>
        </authorList>
    </citation>
    <scope>IDENTIFICATION</scope>
    <source>
        <strain evidence="4">IAEA</strain>
    </source>
</reference>
<sequence length="227" mass="25840">MQTLLRSLPSCSDVQQTHSINYNFYADNIPKKRSSRCRGKVKGFPKDDASKPAHLPRFIGYKAGKSYIVRETDRPDSKSNKKEVVDAVTVLRTPPMIAVVVCKKRDDELGKKSIENDFHKMLRYCKVIRVIAHSQVRVIKQSQKKAHVVEIQLNGGSIEDKMKWVRELLEKPVAVSKIFAQDEMIDCIGGTKVKGFKDVTSHWHTKKKKMKGASSQCDICQLQRVLD</sequence>
<evidence type="ECO:0000313" key="5">
    <source>
        <dbReference type="Proteomes" id="UP000092460"/>
    </source>
</evidence>
<dbReference type="GO" id="GO:0022625">
    <property type="term" value="C:cytosolic large ribosomal subunit"/>
    <property type="evidence" value="ECO:0007669"/>
    <property type="project" value="TreeGrafter"/>
</dbReference>
<organism evidence="4 5">
    <name type="scientific">Glossina palpalis gambiensis</name>
    <dbReference type="NCBI Taxonomy" id="67801"/>
    <lineage>
        <taxon>Eukaryota</taxon>
        <taxon>Metazoa</taxon>
        <taxon>Ecdysozoa</taxon>
        <taxon>Arthropoda</taxon>
        <taxon>Hexapoda</taxon>
        <taxon>Insecta</taxon>
        <taxon>Pterygota</taxon>
        <taxon>Neoptera</taxon>
        <taxon>Endopterygota</taxon>
        <taxon>Diptera</taxon>
        <taxon>Brachycera</taxon>
        <taxon>Muscomorpha</taxon>
        <taxon>Hippoboscoidea</taxon>
        <taxon>Glossinidae</taxon>
        <taxon>Glossina</taxon>
    </lineage>
</organism>
<evidence type="ECO:0000256" key="3">
    <source>
        <dbReference type="ARBA" id="ARBA00023274"/>
    </source>
</evidence>
<accession>A0A1B0BRX6</accession>
<dbReference type="PANTHER" id="PTHR11363:SF5">
    <property type="entry name" value="LARGE RIBOSOMAL SUBUNIT PROTEIN UL3"/>
    <property type="match status" value="1"/>
</dbReference>
<evidence type="ECO:0000256" key="1">
    <source>
        <dbReference type="ARBA" id="ARBA00006540"/>
    </source>
</evidence>
<dbReference type="PANTHER" id="PTHR11363">
    <property type="entry name" value="60S RIBOSOMAL PROTEIN L3-RELATED"/>
    <property type="match status" value="1"/>
</dbReference>
<reference evidence="5" key="1">
    <citation type="submission" date="2015-01" db="EMBL/GenBank/DDBJ databases">
        <authorList>
            <person name="Aksoy S."/>
            <person name="Warren W."/>
            <person name="Wilson R.K."/>
        </authorList>
    </citation>
    <scope>NUCLEOTIDE SEQUENCE [LARGE SCALE GENOMIC DNA]</scope>
    <source>
        <strain evidence="5">IAEA</strain>
    </source>
</reference>